<feature type="transmembrane region" description="Helical" evidence="1">
    <location>
        <begin position="71"/>
        <end position="89"/>
    </location>
</feature>
<organism evidence="2 3">
    <name type="scientific">Klebsiella pneumoniae 30684/NJST258_2</name>
    <dbReference type="NCBI Taxonomy" id="1420013"/>
    <lineage>
        <taxon>Bacteria</taxon>
        <taxon>Pseudomonadati</taxon>
        <taxon>Pseudomonadota</taxon>
        <taxon>Gammaproteobacteria</taxon>
        <taxon>Enterobacterales</taxon>
        <taxon>Enterobacteriaceae</taxon>
        <taxon>Klebsiella/Raoultella group</taxon>
        <taxon>Klebsiella</taxon>
        <taxon>Klebsiella pneumoniae complex</taxon>
    </lineage>
</organism>
<proteinExistence type="predicted"/>
<keyword evidence="1" id="KW-1133">Transmembrane helix</keyword>
<keyword evidence="1" id="KW-0812">Transmembrane</keyword>
<reference evidence="2 3" key="1">
    <citation type="journal article" date="2014" name="Proc. Natl. Acad. Sci. U.S.A.">
        <title>Molecular dissection of the evolution of carbapenem-resistant multilocus sequence type 258 Klebsiella pneumoniae.</title>
        <authorList>
            <person name="Deleo F.R."/>
            <person name="Chen L."/>
            <person name="Porcella S.F."/>
            <person name="Martens C.A."/>
            <person name="Kobayashi S.D."/>
            <person name="Porter A.R."/>
            <person name="Chavda K.D."/>
            <person name="Jacobs M.R."/>
            <person name="Mathema B."/>
            <person name="Olsen R.J."/>
            <person name="Bonomo R.A."/>
            <person name="Musser J.M."/>
            <person name="Kreiswirth B.N."/>
        </authorList>
    </citation>
    <scope>NUCLEOTIDE SEQUENCE [LARGE SCALE GENOMIC DNA]</scope>
    <source>
        <strain evidence="2">30684/NJST258_2</strain>
    </source>
</reference>
<feature type="transmembrane region" description="Helical" evidence="1">
    <location>
        <begin position="18"/>
        <end position="41"/>
    </location>
</feature>
<evidence type="ECO:0000256" key="1">
    <source>
        <dbReference type="SAM" id="Phobius"/>
    </source>
</evidence>
<dbReference type="Proteomes" id="UP000019586">
    <property type="component" value="Chromosome"/>
</dbReference>
<accession>W8UJW8</accession>
<dbReference type="AlphaFoldDB" id="W8UJW8"/>
<evidence type="ECO:0000313" key="2">
    <source>
        <dbReference type="EMBL" id="AHM79365.1"/>
    </source>
</evidence>
<keyword evidence="1" id="KW-0472">Membrane</keyword>
<gene>
    <name evidence="2" type="ORF">KPNJ2_02585</name>
</gene>
<dbReference type="HOGENOM" id="CLU_1178972_0_0_6"/>
<name>W8UJW8_KLEPN</name>
<dbReference type="KEGG" id="kps:KPNJ2_02585"/>
<dbReference type="PATRIC" id="fig|1420013.3.peg.2437"/>
<protein>
    <submittedName>
        <fullName evidence="2">Uncharacterized protein</fullName>
    </submittedName>
</protein>
<feature type="transmembrane region" description="Helical" evidence="1">
    <location>
        <begin position="101"/>
        <end position="118"/>
    </location>
</feature>
<evidence type="ECO:0000313" key="3">
    <source>
        <dbReference type="Proteomes" id="UP000019586"/>
    </source>
</evidence>
<sequence length="239" mass="27058">MECEMQKLTPGANKANAILIRIVLFLIGGIAIIAGMCLFSGDMWMLTPRAEQYQPATGDLVDVVIYEPSKFIFALLYVCIITLVWLLAVRKIPWRPIQHPILALIILIAAGIFIFLHPEVTPGRDASIQYGKHNISYTAIFWSKTNSDRHVTQPSKYEIFVEAKDPRWLIDRNNLGRAWRCEVKRHTQFYTLSFNEGWFPDGDPQVMARQCTQVSDLNALSETAIMIARPIATVPVEAP</sequence>
<dbReference type="EMBL" id="CP006918">
    <property type="protein sequence ID" value="AHM79365.1"/>
    <property type="molecule type" value="Genomic_DNA"/>
</dbReference>